<dbReference type="CDD" id="cd03801">
    <property type="entry name" value="GT4_PimA-like"/>
    <property type="match status" value="1"/>
</dbReference>
<dbReference type="SUPFAM" id="SSF53756">
    <property type="entry name" value="UDP-Glycosyltransferase/glycogen phosphorylase"/>
    <property type="match status" value="1"/>
</dbReference>
<dbReference type="Pfam" id="PF13692">
    <property type="entry name" value="Glyco_trans_1_4"/>
    <property type="match status" value="1"/>
</dbReference>
<dbReference type="EMBL" id="SMCO01000004">
    <property type="protein sequence ID" value="TCV88152.1"/>
    <property type="molecule type" value="Genomic_DNA"/>
</dbReference>
<dbReference type="AlphaFoldDB" id="A0A4R3Y8Z3"/>
<evidence type="ECO:0000313" key="3">
    <source>
        <dbReference type="Proteomes" id="UP000295367"/>
    </source>
</evidence>
<dbReference type="PANTHER" id="PTHR12526:SF600">
    <property type="entry name" value="GLYCOSYL TRANSFERASE GROUP 1"/>
    <property type="match status" value="1"/>
</dbReference>
<sequence length="429" mass="48615">MAEDLLYLTHRIPYPPNKGDKIRSFHLLKYLSQHYKVHLGTFVDDEDDWQHVDITKSFCSDSCFVRLNPTSAKLHSLSGLLTGQPLTLPYYRNAELQHWVNERLTSQPIMRILVFSSAMAQYVSHANDMRRVIDFVDIDSDKWIQYAKSKHWPLSWLYRREGQYLLRYEREIAKQFDASLFVSSEEATLFKQLAPESAEKTGYFSNGVDADYFSPDREYPNPYSEDEQVLVFTGAMDYWPNVDAVVWFSQEVFPAVLAEFPQARFYIVGSRPTPAVCELSGLPGVTVTGTVEDIRPYLAHAKLAVAPLRIARGLQNKVLEAMAMAKTVVASPQAAEGIDAQPECELLIAGNTSEFNQTIVKILKENLMNKIGTAARSRILTNYIWDSSLAQVEALLTKEPSSNEPAANIKMSHNPSFANPLRENKHGRN</sequence>
<feature type="region of interest" description="Disordered" evidence="1">
    <location>
        <begin position="401"/>
        <end position="429"/>
    </location>
</feature>
<reference evidence="2 3" key="1">
    <citation type="submission" date="2019-03" db="EMBL/GenBank/DDBJ databases">
        <title>Genomic Encyclopedia of Type Strains, Phase IV (KMG-IV): sequencing the most valuable type-strain genomes for metagenomic binning, comparative biology and taxonomic classification.</title>
        <authorList>
            <person name="Goeker M."/>
        </authorList>
    </citation>
    <scope>NUCLEOTIDE SEQUENCE [LARGE SCALE GENOMIC DNA]</scope>
    <source>
        <strain evidence="2 3">DSM 100309</strain>
    </source>
</reference>
<keyword evidence="3" id="KW-1185">Reference proteome</keyword>
<dbReference type="Proteomes" id="UP000295367">
    <property type="component" value="Unassembled WGS sequence"/>
</dbReference>
<comment type="caution">
    <text evidence="2">The sequence shown here is derived from an EMBL/GenBank/DDBJ whole genome shotgun (WGS) entry which is preliminary data.</text>
</comment>
<organism evidence="2 3">
    <name type="scientific">Sulfurirhabdus autotrophica</name>
    <dbReference type="NCBI Taxonomy" id="1706046"/>
    <lineage>
        <taxon>Bacteria</taxon>
        <taxon>Pseudomonadati</taxon>
        <taxon>Pseudomonadota</taxon>
        <taxon>Betaproteobacteria</taxon>
        <taxon>Nitrosomonadales</taxon>
        <taxon>Sulfuricellaceae</taxon>
        <taxon>Sulfurirhabdus</taxon>
    </lineage>
</organism>
<dbReference type="Gene3D" id="3.40.50.2000">
    <property type="entry name" value="Glycogen Phosphorylase B"/>
    <property type="match status" value="2"/>
</dbReference>
<dbReference type="InterPro" id="IPR017521">
    <property type="entry name" value="Sugar_tfrase_PEP-CTERM_Stp1"/>
</dbReference>
<protein>
    <submittedName>
        <fullName evidence="2">Sugar transferase (PEP-CTERM/EpsH1 system associated)</fullName>
    </submittedName>
</protein>
<keyword evidence="2" id="KW-0808">Transferase</keyword>
<evidence type="ECO:0000256" key="1">
    <source>
        <dbReference type="SAM" id="MobiDB-lite"/>
    </source>
</evidence>
<proteinExistence type="predicted"/>
<accession>A0A4R3Y8Z3</accession>
<feature type="compositionally biased region" description="Polar residues" evidence="1">
    <location>
        <begin position="401"/>
        <end position="417"/>
    </location>
</feature>
<dbReference type="GO" id="GO:0016757">
    <property type="term" value="F:glycosyltransferase activity"/>
    <property type="evidence" value="ECO:0007669"/>
    <property type="project" value="TreeGrafter"/>
</dbReference>
<dbReference type="NCBIfam" id="TIGR03087">
    <property type="entry name" value="stp1"/>
    <property type="match status" value="1"/>
</dbReference>
<evidence type="ECO:0000313" key="2">
    <source>
        <dbReference type="EMBL" id="TCV88152.1"/>
    </source>
</evidence>
<dbReference type="OrthoDB" id="9807209at2"/>
<gene>
    <name evidence="2" type="ORF">EDC63_104109</name>
</gene>
<name>A0A4R3Y8Z3_9PROT</name>
<dbReference type="RefSeq" id="WP_124945781.1">
    <property type="nucleotide sequence ID" value="NZ_BHVT01000019.1"/>
</dbReference>
<dbReference type="PANTHER" id="PTHR12526">
    <property type="entry name" value="GLYCOSYLTRANSFERASE"/>
    <property type="match status" value="1"/>
</dbReference>